<protein>
    <submittedName>
        <fullName evidence="2">Uncharacterized protein</fullName>
    </submittedName>
</protein>
<sequence>MRSSIFALGAALAVGAIPSAQPFAQLATMPPTPSQNPQFTSDPEAWRPVAHYDLALPTGEAEAYASIWQDRLDESNGKPPPALLPGQKPNPAMSYVVGNRGASEWNFSIYFQSKLVVLTVLHTPHVCTDEYPSPSLAAKIKVCPMRLVTFEGDHYSIIDGAACFLLKTGEGPIEDSTATTTLVSYDVNVRAFKIRYTVSHTDIAQCAQTVLLHPADVGVAK</sequence>
<dbReference type="AlphaFoldDB" id="A0A6B8KMJ8"/>
<dbReference type="KEGG" id="mhey:H2LOC_021135"/>
<gene>
    <name evidence="2" type="ORF">H2LOC_021135</name>
</gene>
<evidence type="ECO:0000313" key="3">
    <source>
        <dbReference type="Proteomes" id="UP000309061"/>
    </source>
</evidence>
<feature type="signal peptide" evidence="1">
    <location>
        <begin position="1"/>
        <end position="24"/>
    </location>
</feature>
<keyword evidence="2" id="KW-0614">Plasmid</keyword>
<dbReference type="Proteomes" id="UP000309061">
    <property type="component" value="Plasmid unnamed1"/>
</dbReference>
<dbReference type="OrthoDB" id="8127200at2"/>
<name>A0A6B8KMJ8_9HYPH</name>
<evidence type="ECO:0000313" key="2">
    <source>
        <dbReference type="EMBL" id="QGM48290.1"/>
    </source>
</evidence>
<keyword evidence="3" id="KW-1185">Reference proteome</keyword>
<accession>A0A6B8KMJ8</accession>
<reference evidence="2 3" key="1">
    <citation type="submission" date="2019-11" db="EMBL/GenBank/DDBJ databases">
        <title>The genome sequence of Methylocystis heyeri.</title>
        <authorList>
            <person name="Oshkin I.Y."/>
            <person name="Miroshnikov K."/>
            <person name="Dedysh S.N."/>
        </authorList>
    </citation>
    <scope>NUCLEOTIDE SEQUENCE [LARGE SCALE GENOMIC DNA]</scope>
    <source>
        <strain evidence="2 3">H2</strain>
        <plasmid evidence="2 3">unnamed1</plasmid>
    </source>
</reference>
<dbReference type="EMBL" id="CP046053">
    <property type="protein sequence ID" value="QGM48290.1"/>
    <property type="molecule type" value="Genomic_DNA"/>
</dbReference>
<organism evidence="2 3">
    <name type="scientific">Methylocystis heyeri</name>
    <dbReference type="NCBI Taxonomy" id="391905"/>
    <lineage>
        <taxon>Bacteria</taxon>
        <taxon>Pseudomonadati</taxon>
        <taxon>Pseudomonadota</taxon>
        <taxon>Alphaproteobacteria</taxon>
        <taxon>Hyphomicrobiales</taxon>
        <taxon>Methylocystaceae</taxon>
        <taxon>Methylocystis</taxon>
    </lineage>
</organism>
<evidence type="ECO:0000256" key="1">
    <source>
        <dbReference type="SAM" id="SignalP"/>
    </source>
</evidence>
<dbReference type="RefSeq" id="WP_136498180.1">
    <property type="nucleotide sequence ID" value="NZ_CP046053.1"/>
</dbReference>
<keyword evidence="1" id="KW-0732">Signal</keyword>
<proteinExistence type="predicted"/>
<geneLocation type="plasmid" evidence="2">
    <name>unnamed1</name>
</geneLocation>
<feature type="chain" id="PRO_5025458577" evidence="1">
    <location>
        <begin position="25"/>
        <end position="221"/>
    </location>
</feature>